<feature type="compositionally biased region" description="Low complexity" evidence="1">
    <location>
        <begin position="32"/>
        <end position="41"/>
    </location>
</feature>
<proteinExistence type="predicted"/>
<name>A0A2S5BDK0_9BASI</name>
<reference evidence="2 3" key="1">
    <citation type="journal article" date="2018" name="Front. Microbiol.">
        <title>Prospects for Fungal Bioremediation of Acidic Radioactive Waste Sites: Characterization and Genome Sequence of Rhodotorula taiwanensis MD1149.</title>
        <authorList>
            <person name="Tkavc R."/>
            <person name="Matrosova V.Y."/>
            <person name="Grichenko O.E."/>
            <person name="Gostincar C."/>
            <person name="Volpe R.P."/>
            <person name="Klimenkova P."/>
            <person name="Gaidamakova E.K."/>
            <person name="Zhou C.E."/>
            <person name="Stewart B.J."/>
            <person name="Lyman M.G."/>
            <person name="Malfatti S.A."/>
            <person name="Rubinfeld B."/>
            <person name="Courtot M."/>
            <person name="Singh J."/>
            <person name="Dalgard C.L."/>
            <person name="Hamilton T."/>
            <person name="Frey K.G."/>
            <person name="Gunde-Cimerman N."/>
            <person name="Dugan L."/>
            <person name="Daly M.J."/>
        </authorList>
    </citation>
    <scope>NUCLEOTIDE SEQUENCE [LARGE SCALE GENOMIC DNA]</scope>
    <source>
        <strain evidence="2 3">MD1149</strain>
    </source>
</reference>
<dbReference type="EMBL" id="PJQD01000021">
    <property type="protein sequence ID" value="POY74852.1"/>
    <property type="molecule type" value="Genomic_DNA"/>
</dbReference>
<dbReference type="Proteomes" id="UP000237144">
    <property type="component" value="Unassembled WGS sequence"/>
</dbReference>
<feature type="compositionally biased region" description="Basic and acidic residues" evidence="1">
    <location>
        <begin position="1"/>
        <end position="10"/>
    </location>
</feature>
<gene>
    <name evidence="2" type="ORF">BMF94_2125</name>
</gene>
<comment type="caution">
    <text evidence="2">The sequence shown here is derived from an EMBL/GenBank/DDBJ whole genome shotgun (WGS) entry which is preliminary data.</text>
</comment>
<evidence type="ECO:0000256" key="1">
    <source>
        <dbReference type="SAM" id="MobiDB-lite"/>
    </source>
</evidence>
<feature type="region of interest" description="Disordered" evidence="1">
    <location>
        <begin position="1"/>
        <end position="56"/>
    </location>
</feature>
<feature type="compositionally biased region" description="Low complexity" evidence="1">
    <location>
        <begin position="131"/>
        <end position="146"/>
    </location>
</feature>
<protein>
    <submittedName>
        <fullName evidence="2">Uncharacterized protein</fullName>
    </submittedName>
</protein>
<accession>A0A2S5BDK0</accession>
<feature type="compositionally biased region" description="Pro residues" evidence="1">
    <location>
        <begin position="12"/>
        <end position="23"/>
    </location>
</feature>
<feature type="compositionally biased region" description="Basic and acidic residues" evidence="1">
    <location>
        <begin position="185"/>
        <end position="194"/>
    </location>
</feature>
<sequence length="215" mass="23396">MPMMTKEEPRSPYLPPTPSPSPPTHRHTKLFGSPPSGAAEAEAADSKTPHLARAHTAASQVQLDLLSRAQLGTSGGLTGPRHVIDSSGNQLLRYTLEVEAIERGTVVKKRVSVLFPRRPPLHPAPASARHSLQPSLLDLPSPALSRSSRRQDDSRPFARPFRLFAWLLGRLSSNLHSNLGTVRPQLERRNRCDPSRSGSRPGLASGRKNVRSGNA</sequence>
<evidence type="ECO:0000313" key="3">
    <source>
        <dbReference type="Proteomes" id="UP000237144"/>
    </source>
</evidence>
<feature type="region of interest" description="Disordered" evidence="1">
    <location>
        <begin position="117"/>
        <end position="154"/>
    </location>
</feature>
<feature type="region of interest" description="Disordered" evidence="1">
    <location>
        <begin position="185"/>
        <end position="215"/>
    </location>
</feature>
<dbReference type="AlphaFoldDB" id="A0A2S5BDK0"/>
<evidence type="ECO:0000313" key="2">
    <source>
        <dbReference type="EMBL" id="POY74852.1"/>
    </source>
</evidence>
<keyword evidence="3" id="KW-1185">Reference proteome</keyword>
<organism evidence="2 3">
    <name type="scientific">Rhodotorula taiwanensis</name>
    <dbReference type="NCBI Taxonomy" id="741276"/>
    <lineage>
        <taxon>Eukaryota</taxon>
        <taxon>Fungi</taxon>
        <taxon>Dikarya</taxon>
        <taxon>Basidiomycota</taxon>
        <taxon>Pucciniomycotina</taxon>
        <taxon>Microbotryomycetes</taxon>
        <taxon>Sporidiobolales</taxon>
        <taxon>Sporidiobolaceae</taxon>
        <taxon>Rhodotorula</taxon>
    </lineage>
</organism>